<dbReference type="GO" id="GO:0000976">
    <property type="term" value="F:transcription cis-regulatory region binding"/>
    <property type="evidence" value="ECO:0007669"/>
    <property type="project" value="TreeGrafter"/>
</dbReference>
<keyword evidence="1" id="KW-0805">Transcription regulation</keyword>
<feature type="domain" description="HTH tetR-type" evidence="5">
    <location>
        <begin position="10"/>
        <end position="69"/>
    </location>
</feature>
<keyword evidence="2 4" id="KW-0238">DNA-binding</keyword>
<evidence type="ECO:0000256" key="4">
    <source>
        <dbReference type="PROSITE-ProRule" id="PRU00335"/>
    </source>
</evidence>
<dbReference type="RefSeq" id="WP_166206601.1">
    <property type="nucleotide sequence ID" value="NZ_CP088285.1"/>
</dbReference>
<evidence type="ECO:0000256" key="3">
    <source>
        <dbReference type="ARBA" id="ARBA00023163"/>
    </source>
</evidence>
<dbReference type="EMBL" id="JAAOLE020000001">
    <property type="protein sequence ID" value="NVI46924.1"/>
    <property type="molecule type" value="Genomic_DNA"/>
</dbReference>
<evidence type="ECO:0000313" key="6">
    <source>
        <dbReference type="EMBL" id="NVI46924.1"/>
    </source>
</evidence>
<evidence type="ECO:0000256" key="1">
    <source>
        <dbReference type="ARBA" id="ARBA00023015"/>
    </source>
</evidence>
<organism evidence="6">
    <name type="scientific">Bradyrhizobium septentrionale</name>
    <dbReference type="NCBI Taxonomy" id="1404411"/>
    <lineage>
        <taxon>Bacteria</taxon>
        <taxon>Pseudomonadati</taxon>
        <taxon>Pseudomonadota</taxon>
        <taxon>Alphaproteobacteria</taxon>
        <taxon>Hyphomicrobiales</taxon>
        <taxon>Nitrobacteraceae</taxon>
        <taxon>Bradyrhizobium</taxon>
    </lineage>
</organism>
<name>A0A973W4F9_9BRAD</name>
<dbReference type="InterPro" id="IPR001647">
    <property type="entry name" value="HTH_TetR"/>
</dbReference>
<dbReference type="GO" id="GO:0003700">
    <property type="term" value="F:DNA-binding transcription factor activity"/>
    <property type="evidence" value="ECO:0007669"/>
    <property type="project" value="TreeGrafter"/>
</dbReference>
<dbReference type="AlphaFoldDB" id="A0A973W4F9"/>
<dbReference type="InterPro" id="IPR050109">
    <property type="entry name" value="HTH-type_TetR-like_transc_reg"/>
</dbReference>
<comment type="caution">
    <text evidence="6">The sequence shown here is derived from an EMBL/GenBank/DDBJ whole genome shotgun (WGS) entry which is preliminary data.</text>
</comment>
<dbReference type="Pfam" id="PF00440">
    <property type="entry name" value="TetR_N"/>
    <property type="match status" value="1"/>
</dbReference>
<keyword evidence="3" id="KW-0804">Transcription</keyword>
<dbReference type="InterPro" id="IPR009057">
    <property type="entry name" value="Homeodomain-like_sf"/>
</dbReference>
<protein>
    <submittedName>
        <fullName evidence="6">TetR/AcrR family transcriptional regulator</fullName>
    </submittedName>
</protein>
<reference evidence="6" key="1">
    <citation type="submission" date="2020-06" db="EMBL/GenBank/DDBJ databases">
        <title>Whole Genome Sequence of Bradyrhizobium sp. Strain 1S1.</title>
        <authorList>
            <person name="Bromfield E.S.P."/>
            <person name="Cloutier S."/>
        </authorList>
    </citation>
    <scope>NUCLEOTIDE SEQUENCE [LARGE SCALE GENOMIC DNA]</scope>
    <source>
        <strain evidence="6">1S1</strain>
    </source>
</reference>
<dbReference type="PANTHER" id="PTHR30055:SF234">
    <property type="entry name" value="HTH-TYPE TRANSCRIPTIONAL REGULATOR BETI"/>
    <property type="match status" value="1"/>
</dbReference>
<accession>A0A973W4F9</accession>
<proteinExistence type="predicted"/>
<evidence type="ECO:0000259" key="5">
    <source>
        <dbReference type="PROSITE" id="PS50977"/>
    </source>
</evidence>
<sequence length="217" mass="23278">MNAASSATSPGTRERLLAAAQEELIEGHGHLEMQAVARRAQVSVGLAYHHFGSKAGLIAAVVEEFYGRLDQAAFAGARLSAESWADREMQRIGAYVAFHYDHPFAPLVIGPLSRASEVLDVETAFTSRQLAAGARMLEAARRDGIVSGDIDPHLTIALMIGGIRQALIGALTGEQRPDPAQLTDDIWAFMAAALRLPVEAQSGPSKTIRQSRPNVQQ</sequence>
<dbReference type="PANTHER" id="PTHR30055">
    <property type="entry name" value="HTH-TYPE TRANSCRIPTIONAL REGULATOR RUTR"/>
    <property type="match status" value="1"/>
</dbReference>
<gene>
    <name evidence="6" type="ORF">HAP48_028985</name>
</gene>
<dbReference type="PROSITE" id="PS50977">
    <property type="entry name" value="HTH_TETR_2"/>
    <property type="match status" value="1"/>
</dbReference>
<dbReference type="SUPFAM" id="SSF46689">
    <property type="entry name" value="Homeodomain-like"/>
    <property type="match status" value="1"/>
</dbReference>
<dbReference type="SUPFAM" id="SSF48498">
    <property type="entry name" value="Tetracyclin repressor-like, C-terminal domain"/>
    <property type="match status" value="1"/>
</dbReference>
<dbReference type="InterPro" id="IPR036271">
    <property type="entry name" value="Tet_transcr_reg_TetR-rel_C_sf"/>
</dbReference>
<dbReference type="Gene3D" id="1.10.357.10">
    <property type="entry name" value="Tetracycline Repressor, domain 2"/>
    <property type="match status" value="1"/>
</dbReference>
<evidence type="ECO:0000256" key="2">
    <source>
        <dbReference type="ARBA" id="ARBA00023125"/>
    </source>
</evidence>
<feature type="DNA-binding region" description="H-T-H motif" evidence="4">
    <location>
        <begin position="32"/>
        <end position="51"/>
    </location>
</feature>